<dbReference type="EMBL" id="MZ501267">
    <property type="protein sequence ID" value="QZA70747.1"/>
    <property type="molecule type" value="Genomic_DNA"/>
</dbReference>
<dbReference type="RefSeq" id="YP_010668028.1">
    <property type="nucleotide sequence ID" value="NC_070952.1"/>
</dbReference>
<evidence type="ECO:0000313" key="1">
    <source>
        <dbReference type="EMBL" id="QZA70747.1"/>
    </source>
</evidence>
<dbReference type="GeneID" id="77944152"/>
<evidence type="ECO:0000313" key="2">
    <source>
        <dbReference type="Proteomes" id="UP000827517"/>
    </source>
</evidence>
<reference evidence="1" key="1">
    <citation type="submission" date="2021-07" db="EMBL/GenBank/DDBJ databases">
        <authorList>
            <person name="Roth S.J."/>
            <person name="Krukonis G.P."/>
            <person name="Delesalle V.A."/>
        </authorList>
    </citation>
    <scope>NUCLEOTIDE SEQUENCE</scope>
</reference>
<dbReference type="Proteomes" id="UP000827517">
    <property type="component" value="Segment"/>
</dbReference>
<organism evidence="1 2">
    <name type="scientific">Erwinia phage AH04</name>
    <dbReference type="NCBI Taxonomy" id="2869569"/>
    <lineage>
        <taxon>Viruses</taxon>
        <taxon>Duplodnaviria</taxon>
        <taxon>Heunggongvirae</taxon>
        <taxon>Uroviricota</taxon>
        <taxon>Caudoviricetes</taxon>
        <taxon>Chimalliviridae</taxon>
        <taxon>Meadowvirus</taxon>
        <taxon>Meadowvirus AH04</taxon>
    </lineage>
</organism>
<sequence>MLKSKESYSSEKAYIRAFFLHNSYTTDYPIDPIVGSFIRVIHPCEDQPTGDGKGYYTRPQVLFFGNGNLSRFYELTDMIKIKGDLEFMIDAISNSKSPKEVNLGINSVFHVKHGNIFFKAHGSETNTYFASNPLSRPPSYVKAMFDNLLDSMDRIINGVPPKDSVLELDDMIMATLKYQVDGVRSAIIMTARKFESRELNFIMLRRSNQLMTIPHSSKVSAREYIVPFLDLIEEIGEALLAKPDLERIVRFVGEQDDNMEYINSRYADLGSGPKVFTTLNSDRYPANTKINLGYDPIFHKQLKEKVVEFCNRFSTL</sequence>
<name>A0AAE7X0V7_9CAUD</name>
<keyword evidence="2" id="KW-1185">Reference proteome</keyword>
<protein>
    <submittedName>
        <fullName evidence="1">Uncharacterized protein</fullName>
    </submittedName>
</protein>
<accession>A0AAE7X0V7</accession>
<proteinExistence type="predicted"/>
<dbReference type="KEGG" id="vg:77944152"/>
<gene>
    <name evidence="1" type="primary">274</name>
    <name evidence="1" type="ORF">AH04_274</name>
</gene>